<evidence type="ECO:0000256" key="1">
    <source>
        <dbReference type="ARBA" id="ARBA00004651"/>
    </source>
</evidence>
<name>A0A429GEX5_9CREN</name>
<keyword evidence="11" id="KW-1185">Reference proteome</keyword>
<dbReference type="EMBL" id="RXII01000044">
    <property type="protein sequence ID" value="RZN62557.1"/>
    <property type="molecule type" value="Genomic_DNA"/>
</dbReference>
<evidence type="ECO:0000256" key="2">
    <source>
        <dbReference type="ARBA" id="ARBA00007935"/>
    </source>
</evidence>
<evidence type="ECO:0000313" key="11">
    <source>
        <dbReference type="Proteomes" id="UP000277582"/>
    </source>
</evidence>
<feature type="transmembrane region" description="Helical" evidence="8">
    <location>
        <begin position="66"/>
        <end position="83"/>
    </location>
</feature>
<dbReference type="GO" id="GO:0033214">
    <property type="term" value="P:siderophore-iron import into cell"/>
    <property type="evidence" value="ECO:0007669"/>
    <property type="project" value="TreeGrafter"/>
</dbReference>
<comment type="similarity">
    <text evidence="2">Belongs to the binding-protein-dependent transport system permease family. FecCD subfamily.</text>
</comment>
<dbReference type="FunFam" id="1.10.3470.10:FF:000001">
    <property type="entry name" value="Vitamin B12 ABC transporter permease BtuC"/>
    <property type="match status" value="1"/>
</dbReference>
<feature type="transmembrane region" description="Helical" evidence="8">
    <location>
        <begin position="145"/>
        <end position="168"/>
    </location>
</feature>
<keyword evidence="4" id="KW-1003">Cell membrane</keyword>
<dbReference type="EMBL" id="RCOS01000155">
    <property type="protein sequence ID" value="RSN72420.1"/>
    <property type="molecule type" value="Genomic_DNA"/>
</dbReference>
<comment type="subcellular location">
    <subcellularLocation>
        <location evidence="1">Cell membrane</location>
        <topology evidence="1">Multi-pass membrane protein</topology>
    </subcellularLocation>
</comment>
<sequence length="337" mass="36212">MGKTSFTILVVLPFITSFLSLFLGSYIIPPETILRMIFMKLISPSTHSPWPATYETIIFDIRLPRIVLALLGGVALSVSGASLQTVFRNPLVDSYILGISAGAGFGAALAIAVIPYAVSIQLSAFIFGLLAFFITYSIAKTRSGTPIVSLILAGVIVTSLFSAGISLIKFFTDPHRLAGVVTWLMGSLAVSGWGNVVSITPSVFIGFIALFLMRWRLNVLSMGDEEARSLGINVERDRFIVLLAATLMVSSFTSIAGIIGWIGLMVPHMARMFLRSPDNRVVIPASACIGSALLLLADDAARCLTTYELPVGVLTTIGGAPFFLYLLKRGGARAWRE</sequence>
<evidence type="ECO:0000256" key="8">
    <source>
        <dbReference type="SAM" id="Phobius"/>
    </source>
</evidence>
<keyword evidence="6 8" id="KW-1133">Transmembrane helix</keyword>
<feature type="transmembrane region" description="Helical" evidence="8">
    <location>
        <begin position="309"/>
        <end position="327"/>
    </location>
</feature>
<dbReference type="RefSeq" id="WP_125672548.1">
    <property type="nucleotide sequence ID" value="NZ_RCOS01000155.1"/>
</dbReference>
<evidence type="ECO:0000256" key="3">
    <source>
        <dbReference type="ARBA" id="ARBA00022448"/>
    </source>
</evidence>
<dbReference type="PANTHER" id="PTHR30472">
    <property type="entry name" value="FERRIC ENTEROBACTIN TRANSPORT SYSTEM PERMEASE PROTEIN"/>
    <property type="match status" value="1"/>
</dbReference>
<feature type="transmembrane region" description="Helical" evidence="8">
    <location>
        <begin position="180"/>
        <end position="213"/>
    </location>
</feature>
<reference evidence="10 12" key="2">
    <citation type="journal article" date="2019" name="Nat. Microbiol.">
        <title>Wide diversity of methane and short-chain alkane metabolisms in uncultured archaea.</title>
        <authorList>
            <person name="Borrel G."/>
            <person name="Adam P.S."/>
            <person name="McKay L.J."/>
            <person name="Chen L.X."/>
            <person name="Sierra-Garcia I.N."/>
            <person name="Sieber C.M."/>
            <person name="Letourneur Q."/>
            <person name="Ghozlane A."/>
            <person name="Andersen G.L."/>
            <person name="Li W.J."/>
            <person name="Hallam S.J."/>
            <person name="Muyzer G."/>
            <person name="de Oliveira V.M."/>
            <person name="Inskeep W.P."/>
            <person name="Banfield J.F."/>
            <person name="Gribaldo S."/>
        </authorList>
    </citation>
    <scope>NUCLEOTIDE SEQUENCE [LARGE SCALE GENOMIC DNA]</scope>
    <source>
        <strain evidence="10">NM4</strain>
    </source>
</reference>
<dbReference type="GO" id="GO:0022857">
    <property type="term" value="F:transmembrane transporter activity"/>
    <property type="evidence" value="ECO:0007669"/>
    <property type="project" value="InterPro"/>
</dbReference>
<dbReference type="Proteomes" id="UP000316217">
    <property type="component" value="Unassembled WGS sequence"/>
</dbReference>
<dbReference type="Proteomes" id="UP000277582">
    <property type="component" value="Unassembled WGS sequence"/>
</dbReference>
<protein>
    <submittedName>
        <fullName evidence="9">Iron ABC transporter permease</fullName>
    </submittedName>
</protein>
<dbReference type="AlphaFoldDB" id="A0A429GEX5"/>
<evidence type="ECO:0000313" key="9">
    <source>
        <dbReference type="EMBL" id="RSN72420.1"/>
    </source>
</evidence>
<feature type="transmembrane region" description="Helical" evidence="8">
    <location>
        <begin position="239"/>
        <end position="266"/>
    </location>
</feature>
<evidence type="ECO:0000313" key="10">
    <source>
        <dbReference type="EMBL" id="RZN62557.1"/>
    </source>
</evidence>
<dbReference type="Pfam" id="PF01032">
    <property type="entry name" value="FecCD"/>
    <property type="match status" value="1"/>
</dbReference>
<evidence type="ECO:0000256" key="5">
    <source>
        <dbReference type="ARBA" id="ARBA00022692"/>
    </source>
</evidence>
<feature type="transmembrane region" description="Helical" evidence="8">
    <location>
        <begin position="6"/>
        <end position="28"/>
    </location>
</feature>
<evidence type="ECO:0000256" key="7">
    <source>
        <dbReference type="ARBA" id="ARBA00023136"/>
    </source>
</evidence>
<dbReference type="InterPro" id="IPR000522">
    <property type="entry name" value="ABC_transptr_permease_BtuC"/>
</dbReference>
<accession>A0A429GEX5</accession>
<reference evidence="9 11" key="1">
    <citation type="submission" date="2018-10" db="EMBL/GenBank/DDBJ databases">
        <title>Co-occurring genomic capacity for anaerobic methane metabolism and dissimilatory sulfite reduction discovered in the Korarchaeota.</title>
        <authorList>
            <person name="Mckay L.J."/>
            <person name="Dlakic M."/>
            <person name="Fields M.W."/>
            <person name="Delmont T.O."/>
            <person name="Eren A.M."/>
            <person name="Jay Z.J."/>
            <person name="Klingelsmith K.B."/>
            <person name="Rusch D.B."/>
            <person name="Inskeep W.P."/>
        </authorList>
    </citation>
    <scope>NUCLEOTIDE SEQUENCE [LARGE SCALE GENOMIC DNA]</scope>
    <source>
        <strain evidence="9 11">MDKW</strain>
    </source>
</reference>
<proteinExistence type="inferred from homology"/>
<dbReference type="Gene3D" id="1.10.3470.10">
    <property type="entry name" value="ABC transporter involved in vitamin B12 uptake, BtuC"/>
    <property type="match status" value="1"/>
</dbReference>
<feature type="transmembrane region" description="Helical" evidence="8">
    <location>
        <begin position="122"/>
        <end position="139"/>
    </location>
</feature>
<dbReference type="PANTHER" id="PTHR30472:SF70">
    <property type="entry name" value="MOLYBDATE IMPORT SYSTEM PERMEASE PROTEIN MOLB"/>
    <property type="match status" value="1"/>
</dbReference>
<dbReference type="InterPro" id="IPR037294">
    <property type="entry name" value="ABC_BtuC-like"/>
</dbReference>
<feature type="transmembrane region" description="Helical" evidence="8">
    <location>
        <begin position="95"/>
        <end position="115"/>
    </location>
</feature>
<dbReference type="CDD" id="cd06550">
    <property type="entry name" value="TM_ABC_iron-siderophores_like"/>
    <property type="match status" value="1"/>
</dbReference>
<dbReference type="SUPFAM" id="SSF81345">
    <property type="entry name" value="ABC transporter involved in vitamin B12 uptake, BtuC"/>
    <property type="match status" value="1"/>
</dbReference>
<keyword evidence="7 8" id="KW-0472">Membrane</keyword>
<evidence type="ECO:0000256" key="4">
    <source>
        <dbReference type="ARBA" id="ARBA00022475"/>
    </source>
</evidence>
<comment type="caution">
    <text evidence="9">The sequence shown here is derived from an EMBL/GenBank/DDBJ whole genome shotgun (WGS) entry which is preliminary data.</text>
</comment>
<dbReference type="GO" id="GO:0005886">
    <property type="term" value="C:plasma membrane"/>
    <property type="evidence" value="ECO:0007669"/>
    <property type="project" value="UniProtKB-SubCell"/>
</dbReference>
<gene>
    <name evidence="9" type="ORF">D6D85_13900</name>
    <name evidence="10" type="ORF">EF810_02505</name>
</gene>
<evidence type="ECO:0000256" key="6">
    <source>
        <dbReference type="ARBA" id="ARBA00022989"/>
    </source>
</evidence>
<dbReference type="OrthoDB" id="57034at2157"/>
<keyword evidence="3" id="KW-0813">Transport</keyword>
<keyword evidence="5 8" id="KW-0812">Transmembrane</keyword>
<evidence type="ECO:0000313" key="12">
    <source>
        <dbReference type="Proteomes" id="UP000316217"/>
    </source>
</evidence>
<organism evidence="9 11">
    <name type="scientific">Candidatus Methanodesulfokora washburnensis</name>
    <dbReference type="NCBI Taxonomy" id="2478471"/>
    <lineage>
        <taxon>Archaea</taxon>
        <taxon>Thermoproteota</taxon>
        <taxon>Candidatus Korarchaeia</taxon>
        <taxon>Candidatus Korarchaeia incertae sedis</taxon>
        <taxon>Candidatus Methanodesulfokora</taxon>
    </lineage>
</organism>